<dbReference type="EMBL" id="JBBPCC010000033">
    <property type="protein sequence ID" value="MEK8132638.1"/>
    <property type="molecule type" value="Genomic_DNA"/>
</dbReference>
<evidence type="ECO:0000256" key="4">
    <source>
        <dbReference type="ARBA" id="ARBA00022729"/>
    </source>
</evidence>
<comment type="similarity">
    <text evidence="2">Belongs to the bacterial solute-binding protein 8 family.</text>
</comment>
<keyword evidence="4" id="KW-0732">Signal</keyword>
<dbReference type="PROSITE" id="PS50983">
    <property type="entry name" value="FE_B12_PBP"/>
    <property type="match status" value="1"/>
</dbReference>
<dbReference type="RefSeq" id="WP_341419776.1">
    <property type="nucleotide sequence ID" value="NZ_JBBPCC010000033.1"/>
</dbReference>
<dbReference type="Gene3D" id="3.40.50.1980">
    <property type="entry name" value="Nitrogenase molybdenum iron protein domain"/>
    <property type="match status" value="1"/>
</dbReference>
<evidence type="ECO:0000256" key="3">
    <source>
        <dbReference type="ARBA" id="ARBA00022448"/>
    </source>
</evidence>
<dbReference type="PANTHER" id="PTHR30532">
    <property type="entry name" value="IRON III DICITRATE-BINDING PERIPLASMIC PROTEIN"/>
    <property type="match status" value="1"/>
</dbReference>
<reference evidence="6 7" key="1">
    <citation type="submission" date="2024-04" db="EMBL/GenBank/DDBJ databases">
        <title>draft genome sequnece of Paenibacillus filicis.</title>
        <authorList>
            <person name="Kim D.-U."/>
        </authorList>
    </citation>
    <scope>NUCLEOTIDE SEQUENCE [LARGE SCALE GENOMIC DNA]</scope>
    <source>
        <strain evidence="6 7">KACC14197</strain>
    </source>
</reference>
<comment type="caution">
    <text evidence="6">The sequence shown here is derived from an EMBL/GenBank/DDBJ whole genome shotgun (WGS) entry which is preliminary data.</text>
</comment>
<keyword evidence="7" id="KW-1185">Reference proteome</keyword>
<evidence type="ECO:0000313" key="7">
    <source>
        <dbReference type="Proteomes" id="UP001469365"/>
    </source>
</evidence>
<dbReference type="Pfam" id="PF01497">
    <property type="entry name" value="Peripla_BP_2"/>
    <property type="match status" value="1"/>
</dbReference>
<organism evidence="6 7">
    <name type="scientific">Paenibacillus filicis</name>
    <dbReference type="NCBI Taxonomy" id="669464"/>
    <lineage>
        <taxon>Bacteria</taxon>
        <taxon>Bacillati</taxon>
        <taxon>Bacillota</taxon>
        <taxon>Bacilli</taxon>
        <taxon>Bacillales</taxon>
        <taxon>Paenibacillaceae</taxon>
        <taxon>Paenibacillus</taxon>
    </lineage>
</organism>
<evidence type="ECO:0000313" key="6">
    <source>
        <dbReference type="EMBL" id="MEK8132638.1"/>
    </source>
</evidence>
<sequence length="185" mass="21272">MRPIAPLGIVPWDYNDIYDQLRLTADLVGKQAEAEDWIQAYEGKVRNVRRAVASYFGRTETIAAIRFVQGQLRVYGARNMGHELYRSLGLTPPDRIRSQLKNATFVWEAITAEQLPDYASADRLFLLTFTNDVEFVKQVEESSLWKNLPAVKNGRVYTIPEEIWFTYDPLSIDRQLDDAISLLSK</sequence>
<proteinExistence type="inferred from homology"/>
<dbReference type="InterPro" id="IPR002491">
    <property type="entry name" value="ABC_transptr_periplasmic_BD"/>
</dbReference>
<evidence type="ECO:0000259" key="5">
    <source>
        <dbReference type="PROSITE" id="PS50983"/>
    </source>
</evidence>
<keyword evidence="3" id="KW-0813">Transport</keyword>
<dbReference type="SUPFAM" id="SSF53807">
    <property type="entry name" value="Helical backbone' metal receptor"/>
    <property type="match status" value="1"/>
</dbReference>
<evidence type="ECO:0000256" key="1">
    <source>
        <dbReference type="ARBA" id="ARBA00004196"/>
    </source>
</evidence>
<feature type="domain" description="Fe/B12 periplasmic-binding" evidence="5">
    <location>
        <begin position="1"/>
        <end position="185"/>
    </location>
</feature>
<dbReference type="InterPro" id="IPR051313">
    <property type="entry name" value="Bact_iron-sidero_bind"/>
</dbReference>
<name>A0ABU9DUS9_9BACL</name>
<evidence type="ECO:0000256" key="2">
    <source>
        <dbReference type="ARBA" id="ARBA00008814"/>
    </source>
</evidence>
<protein>
    <submittedName>
        <fullName evidence="6">ABC transporter substrate-binding protein</fullName>
    </submittedName>
</protein>
<dbReference type="PANTHER" id="PTHR30532:SF26">
    <property type="entry name" value="IRON(3+)-HYDROXAMATE-BINDING PROTEIN FHUD"/>
    <property type="match status" value="1"/>
</dbReference>
<accession>A0ABU9DUS9</accession>
<comment type="subcellular location">
    <subcellularLocation>
        <location evidence="1">Cell envelope</location>
    </subcellularLocation>
</comment>
<dbReference type="Proteomes" id="UP001469365">
    <property type="component" value="Unassembled WGS sequence"/>
</dbReference>
<gene>
    <name evidence="6" type="ORF">WMW72_32630</name>
</gene>